<gene>
    <name evidence="1" type="ORF">P3F81_09780</name>
</gene>
<dbReference type="InterPro" id="IPR025157">
    <property type="entry name" value="Hemagglutinin_rpt"/>
</dbReference>
<proteinExistence type="predicted"/>
<dbReference type="GO" id="GO:0003824">
    <property type="term" value="F:catalytic activity"/>
    <property type="evidence" value="ECO:0007669"/>
    <property type="project" value="UniProtKB-ARBA"/>
</dbReference>
<reference evidence="1" key="1">
    <citation type="submission" date="2023-03" db="EMBL/GenBank/DDBJ databases">
        <title>Selenobaculum gbiensis gen. nov. sp. nov., a new bacterium isolated from the gut microbiota of IBD patient.</title>
        <authorList>
            <person name="Yeo S."/>
            <person name="Park H."/>
            <person name="Huh C.S."/>
        </authorList>
    </citation>
    <scope>NUCLEOTIDE SEQUENCE</scope>
    <source>
        <strain evidence="1">ICN-92133</strain>
    </source>
</reference>
<dbReference type="Pfam" id="PF13332">
    <property type="entry name" value="Fil_haemagg_2"/>
    <property type="match status" value="1"/>
</dbReference>
<dbReference type="EMBL" id="CP120678">
    <property type="protein sequence ID" value="WIW70178.1"/>
    <property type="molecule type" value="Genomic_DNA"/>
</dbReference>
<name>A0A9Y2AHS1_9FIRM</name>
<dbReference type="RefSeq" id="WP_147670827.1">
    <property type="nucleotide sequence ID" value="NZ_CP120678.1"/>
</dbReference>
<protein>
    <submittedName>
        <fullName evidence="1">Hemagglutinin repeat-containing protein</fullName>
    </submittedName>
</protein>
<dbReference type="AlphaFoldDB" id="A0A9Y2AHS1"/>
<dbReference type="KEGG" id="sgbi:P3F81_09780"/>
<evidence type="ECO:0000313" key="1">
    <source>
        <dbReference type="EMBL" id="WIW70178.1"/>
    </source>
</evidence>
<dbReference type="Proteomes" id="UP001243623">
    <property type="component" value="Chromosome"/>
</dbReference>
<organism evidence="1 2">
    <name type="scientific">Selenobaculum gibii</name>
    <dbReference type="NCBI Taxonomy" id="3054208"/>
    <lineage>
        <taxon>Bacteria</taxon>
        <taxon>Bacillati</taxon>
        <taxon>Bacillota</taxon>
        <taxon>Negativicutes</taxon>
        <taxon>Selenomonadales</taxon>
        <taxon>Selenomonadaceae</taxon>
        <taxon>Selenobaculum</taxon>
    </lineage>
</organism>
<sequence length="101" mass="10952">MLNATEKDITVKGSGITGINAGYNKANGEVKENAETHVSTITAKDTLATKSGQDTNIIGSKLEGETIKMGRTGGQKGRSFFDNKMIYLHKKTGRRFFLSEP</sequence>
<keyword evidence="2" id="KW-1185">Reference proteome</keyword>
<accession>A0A9Y2AHS1</accession>
<evidence type="ECO:0000313" key="2">
    <source>
        <dbReference type="Proteomes" id="UP001243623"/>
    </source>
</evidence>